<reference evidence="1 2" key="1">
    <citation type="journal article" date="2022" name="Nat. Genet.">
        <title>Improved pea reference genome and pan-genome highlight genomic features and evolutionary characteristics.</title>
        <authorList>
            <person name="Yang T."/>
            <person name="Liu R."/>
            <person name="Luo Y."/>
            <person name="Hu S."/>
            <person name="Wang D."/>
            <person name="Wang C."/>
            <person name="Pandey M.K."/>
            <person name="Ge S."/>
            <person name="Xu Q."/>
            <person name="Li N."/>
            <person name="Li G."/>
            <person name="Huang Y."/>
            <person name="Saxena R.K."/>
            <person name="Ji Y."/>
            <person name="Li M."/>
            <person name="Yan X."/>
            <person name="He Y."/>
            <person name="Liu Y."/>
            <person name="Wang X."/>
            <person name="Xiang C."/>
            <person name="Varshney R.K."/>
            <person name="Ding H."/>
            <person name="Gao S."/>
            <person name="Zong X."/>
        </authorList>
    </citation>
    <scope>NUCLEOTIDE SEQUENCE [LARGE SCALE GENOMIC DNA]</scope>
    <source>
        <strain evidence="1 2">cv. Zhongwan 6</strain>
    </source>
</reference>
<dbReference type="Gramene" id="Psat06G0180500-T1">
    <property type="protein sequence ID" value="KAI5395351.1"/>
    <property type="gene ID" value="KIW84_061805"/>
</dbReference>
<dbReference type="EMBL" id="JAMSHJ010000006">
    <property type="protein sequence ID" value="KAI5395351.1"/>
    <property type="molecule type" value="Genomic_DNA"/>
</dbReference>
<protein>
    <recommendedName>
        <fullName evidence="3">Reverse transcriptase</fullName>
    </recommendedName>
</protein>
<name>A0A9D4W4R9_PEA</name>
<comment type="caution">
    <text evidence="1">The sequence shown here is derived from an EMBL/GenBank/DDBJ whole genome shotgun (WGS) entry which is preliminary data.</text>
</comment>
<dbReference type="Proteomes" id="UP001058974">
    <property type="component" value="Chromosome 6"/>
</dbReference>
<evidence type="ECO:0008006" key="3">
    <source>
        <dbReference type="Google" id="ProtNLM"/>
    </source>
</evidence>
<gene>
    <name evidence="1" type="ORF">KIW84_061805</name>
</gene>
<sequence>MSRSISKIVLDGHLKLFKGPKNSTMPQYCFYVDDLIVYCNGRLSNLNAPREVLCRYSSCSGQFINADKSTVFKGIISHIGFTELHLFLAFKLVLRSCLFPPQLLLHFLDLPMMVQHDVLHDNLQLDGLAWMHALDGNLDVKHAFSFKRTRCVIPDWTKWIWCRDIPLVKSLIA</sequence>
<dbReference type="AlphaFoldDB" id="A0A9D4W4R9"/>
<evidence type="ECO:0000313" key="1">
    <source>
        <dbReference type="EMBL" id="KAI5395351.1"/>
    </source>
</evidence>
<evidence type="ECO:0000313" key="2">
    <source>
        <dbReference type="Proteomes" id="UP001058974"/>
    </source>
</evidence>
<organism evidence="1 2">
    <name type="scientific">Pisum sativum</name>
    <name type="common">Garden pea</name>
    <name type="synonym">Lathyrus oleraceus</name>
    <dbReference type="NCBI Taxonomy" id="3888"/>
    <lineage>
        <taxon>Eukaryota</taxon>
        <taxon>Viridiplantae</taxon>
        <taxon>Streptophyta</taxon>
        <taxon>Embryophyta</taxon>
        <taxon>Tracheophyta</taxon>
        <taxon>Spermatophyta</taxon>
        <taxon>Magnoliopsida</taxon>
        <taxon>eudicotyledons</taxon>
        <taxon>Gunneridae</taxon>
        <taxon>Pentapetalae</taxon>
        <taxon>rosids</taxon>
        <taxon>fabids</taxon>
        <taxon>Fabales</taxon>
        <taxon>Fabaceae</taxon>
        <taxon>Papilionoideae</taxon>
        <taxon>50 kb inversion clade</taxon>
        <taxon>NPAAA clade</taxon>
        <taxon>Hologalegina</taxon>
        <taxon>IRL clade</taxon>
        <taxon>Fabeae</taxon>
        <taxon>Lathyrus</taxon>
    </lineage>
</organism>
<keyword evidence="2" id="KW-1185">Reference proteome</keyword>
<accession>A0A9D4W4R9</accession>
<proteinExistence type="predicted"/>